<dbReference type="PROSITE" id="PS51720">
    <property type="entry name" value="G_AIG1"/>
    <property type="match status" value="1"/>
</dbReference>
<dbReference type="InterPro" id="IPR045058">
    <property type="entry name" value="GIMA/IAN/Toc"/>
</dbReference>
<dbReference type="Pfam" id="PF04548">
    <property type="entry name" value="AIG1"/>
    <property type="match status" value="1"/>
</dbReference>
<dbReference type="PANTHER" id="PTHR10903:SF103">
    <property type="entry name" value="GTPASE IMAP FAMILY MEMBER GIMD1"/>
    <property type="match status" value="1"/>
</dbReference>
<reference evidence="5" key="1">
    <citation type="submission" date="2021-06" db="EMBL/GenBank/DDBJ databases">
        <authorList>
            <consortium name="Wellcome Sanger Institute Data Sharing"/>
        </authorList>
    </citation>
    <scope>NUCLEOTIDE SEQUENCE [LARGE SCALE GENOMIC DNA]</scope>
</reference>
<name>A0A8C4SJ04_ERPCA</name>
<proteinExistence type="inferred from homology"/>
<evidence type="ECO:0000259" key="4">
    <source>
        <dbReference type="PROSITE" id="PS51720"/>
    </source>
</evidence>
<reference evidence="5" key="3">
    <citation type="submission" date="2025-09" db="UniProtKB">
        <authorList>
            <consortium name="Ensembl"/>
        </authorList>
    </citation>
    <scope>IDENTIFICATION</scope>
</reference>
<dbReference type="Gene3D" id="3.40.50.300">
    <property type="entry name" value="P-loop containing nucleotide triphosphate hydrolases"/>
    <property type="match status" value="1"/>
</dbReference>
<comment type="similarity">
    <text evidence="1">Belongs to the TRAFAC class TrmE-Era-EngA-EngB-Septin-like GTPase superfamily. AIG1/Toc34/Toc159-like paraseptin GTPase family. IAN subfamily.</text>
</comment>
<dbReference type="InterPro" id="IPR006703">
    <property type="entry name" value="G_AIG1"/>
</dbReference>
<evidence type="ECO:0000256" key="3">
    <source>
        <dbReference type="ARBA" id="ARBA00023134"/>
    </source>
</evidence>
<evidence type="ECO:0000313" key="5">
    <source>
        <dbReference type="Ensembl" id="ENSECRP00000017931.1"/>
    </source>
</evidence>
<feature type="domain" description="AIG1-type G" evidence="4">
    <location>
        <begin position="7"/>
        <end position="223"/>
    </location>
</feature>
<dbReference type="PANTHER" id="PTHR10903">
    <property type="entry name" value="GTPASE, IMAP FAMILY MEMBER-RELATED"/>
    <property type="match status" value="1"/>
</dbReference>
<dbReference type="InterPro" id="IPR027417">
    <property type="entry name" value="P-loop_NTPase"/>
</dbReference>
<gene>
    <name evidence="5" type="primary">GIMD1</name>
</gene>
<organism evidence="5 6">
    <name type="scientific">Erpetoichthys calabaricus</name>
    <name type="common">Rope fish</name>
    <name type="synonym">Calamoichthys calabaricus</name>
    <dbReference type="NCBI Taxonomy" id="27687"/>
    <lineage>
        <taxon>Eukaryota</taxon>
        <taxon>Metazoa</taxon>
        <taxon>Chordata</taxon>
        <taxon>Craniata</taxon>
        <taxon>Vertebrata</taxon>
        <taxon>Euteleostomi</taxon>
        <taxon>Actinopterygii</taxon>
        <taxon>Polypteriformes</taxon>
        <taxon>Polypteridae</taxon>
        <taxon>Erpetoichthys</taxon>
    </lineage>
</organism>
<keyword evidence="2" id="KW-0547">Nucleotide-binding</keyword>
<dbReference type="AlphaFoldDB" id="A0A8C4SJ04"/>
<sequence length="223" mass="25429">MTPDINEVHLNILLLGRPQSGKSATGNILLGSYEFESRLSLGSVTQSCELCQGRFSSFFRRNGREATLCVNILDTPAFPHSYLKASEVKNDIHEALLEKFQRGLDAVVLVLRADVAFSEEDFKCIQLELLDFEWRNYFYIIFTHHDRFEENGLKLEEQLSNAPRALKVLLESAKNRYHFVNSVAPWLHAEGRPVLEKLLSLSQQNKYKSLKFKPSASSLQHTG</sequence>
<dbReference type="SUPFAM" id="SSF52540">
    <property type="entry name" value="P-loop containing nucleoside triphosphate hydrolases"/>
    <property type="match status" value="1"/>
</dbReference>
<protein>
    <submittedName>
        <fullName evidence="5">GIMAP family P-loop NTPase domain containing 1</fullName>
    </submittedName>
</protein>
<accession>A0A8C4SJ04</accession>
<evidence type="ECO:0000256" key="1">
    <source>
        <dbReference type="ARBA" id="ARBA00008535"/>
    </source>
</evidence>
<evidence type="ECO:0000256" key="2">
    <source>
        <dbReference type="ARBA" id="ARBA00022741"/>
    </source>
</evidence>
<evidence type="ECO:0000313" key="6">
    <source>
        <dbReference type="Proteomes" id="UP000694620"/>
    </source>
</evidence>
<dbReference type="Proteomes" id="UP000694620">
    <property type="component" value="Chromosome 7"/>
</dbReference>
<dbReference type="Ensembl" id="ENSECRT00000018288.1">
    <property type="protein sequence ID" value="ENSECRP00000017931.1"/>
    <property type="gene ID" value="ENSECRG00000011971.1"/>
</dbReference>
<dbReference type="GeneTree" id="ENSGT00530000069080"/>
<dbReference type="GO" id="GO:0005525">
    <property type="term" value="F:GTP binding"/>
    <property type="evidence" value="ECO:0007669"/>
    <property type="project" value="UniProtKB-KW"/>
</dbReference>
<reference evidence="5" key="2">
    <citation type="submission" date="2025-08" db="UniProtKB">
        <authorList>
            <consortium name="Ensembl"/>
        </authorList>
    </citation>
    <scope>IDENTIFICATION</scope>
</reference>
<keyword evidence="3" id="KW-0342">GTP-binding</keyword>
<keyword evidence="6" id="KW-1185">Reference proteome</keyword>